<gene>
    <name evidence="2" type="ORF">BKE38_00335</name>
</gene>
<dbReference type="PANTHER" id="PTHR32294:SF4">
    <property type="entry name" value="ERROR-PRONE DNA POLYMERASE"/>
    <property type="match status" value="1"/>
</dbReference>
<evidence type="ECO:0000313" key="2">
    <source>
        <dbReference type="EMBL" id="ONG59156.1"/>
    </source>
</evidence>
<dbReference type="InterPro" id="IPR040982">
    <property type="entry name" value="DNA_pol3_finger"/>
</dbReference>
<dbReference type="GO" id="GO:0008408">
    <property type="term" value="F:3'-5' exonuclease activity"/>
    <property type="evidence" value="ECO:0007669"/>
    <property type="project" value="InterPro"/>
</dbReference>
<evidence type="ECO:0000313" key="3">
    <source>
        <dbReference type="Proteomes" id="UP000188879"/>
    </source>
</evidence>
<dbReference type="Pfam" id="PF17657">
    <property type="entry name" value="DNA_pol3_finger"/>
    <property type="match status" value="1"/>
</dbReference>
<dbReference type="PANTHER" id="PTHR32294">
    <property type="entry name" value="DNA POLYMERASE III SUBUNIT ALPHA"/>
    <property type="match status" value="1"/>
</dbReference>
<reference evidence="2 3" key="1">
    <citation type="submission" date="2016-10" db="EMBL/GenBank/DDBJ databases">
        <title>Draft Genome sequence of Roseomonas sp. strain M3.</title>
        <authorList>
            <person name="Subhash Y."/>
            <person name="Lee S."/>
        </authorList>
    </citation>
    <scope>NUCLEOTIDE SEQUENCE [LARGE SCALE GENOMIC DNA]</scope>
    <source>
        <strain evidence="2 3">M3</strain>
    </source>
</reference>
<keyword evidence="3" id="KW-1185">Reference proteome</keyword>
<dbReference type="EMBL" id="MLCO01000001">
    <property type="protein sequence ID" value="ONG59156.1"/>
    <property type="molecule type" value="Genomic_DNA"/>
</dbReference>
<protein>
    <recommendedName>
        <fullName evidence="1">DNA polymerase III alpha subunit finger domain-containing protein</fullName>
    </recommendedName>
</protein>
<dbReference type="Proteomes" id="UP000188879">
    <property type="component" value="Unassembled WGS sequence"/>
</dbReference>
<proteinExistence type="predicted"/>
<dbReference type="GO" id="GO:0006260">
    <property type="term" value="P:DNA replication"/>
    <property type="evidence" value="ECO:0007669"/>
    <property type="project" value="InterPro"/>
</dbReference>
<evidence type="ECO:0000259" key="1">
    <source>
        <dbReference type="Pfam" id="PF17657"/>
    </source>
</evidence>
<sequence length="241" mass="27523">MEGRTVLEWDKDDIDALGLLKVDILALGMLSMLRRGFSLLRRHHRRGLDLAGIPRNCPETYAMLRRADSLGVFQVESRAQMNMLPRLRPEKFYDLVVQVAIIRPGPIQGDMVHPYLRRRWGLEQPVYPSPSPEHGHPDELKDVLKRTLGVPLFQEQAMRVAMVAAEFTSEEADKLRRAMATFKHIQGVSEYRDRLVGGMVRRGYDPELAERVFKQLEGFGSYGFPESHAASLRTWPMRAAG</sequence>
<dbReference type="InterPro" id="IPR004805">
    <property type="entry name" value="DnaE2/DnaE/PolC"/>
</dbReference>
<comment type="caution">
    <text evidence="2">The sequence shown here is derived from an EMBL/GenBank/DDBJ whole genome shotgun (WGS) entry which is preliminary data.</text>
</comment>
<dbReference type="AlphaFoldDB" id="A0A1V2HB35"/>
<name>A0A1V2HB35_9PROT</name>
<accession>A0A1V2HB35</accession>
<feature type="domain" description="DNA polymerase III alpha subunit finger" evidence="1">
    <location>
        <begin position="29"/>
        <end position="202"/>
    </location>
</feature>
<organism evidence="2 3">
    <name type="scientific">Teichococcus deserti</name>
    <dbReference type="NCBI Taxonomy" id="1817963"/>
    <lineage>
        <taxon>Bacteria</taxon>
        <taxon>Pseudomonadati</taxon>
        <taxon>Pseudomonadota</taxon>
        <taxon>Alphaproteobacteria</taxon>
        <taxon>Acetobacterales</taxon>
        <taxon>Roseomonadaceae</taxon>
        <taxon>Roseomonas</taxon>
    </lineage>
</organism>